<proteinExistence type="predicted"/>
<dbReference type="RefSeq" id="WP_097176503.1">
    <property type="nucleotide sequence ID" value="NZ_JAJGNR010000001.1"/>
</dbReference>
<sequence length="175" mass="19259">MSSDPTKQNAGYELVKPPRDLRAKVRVLSEREAARFDPIKSAEAALERLSHDFDDWMASEAATLSDAWTDIQEKGIGDTERRETLFRAAHDIKGQASTFGYPLVGSVAGSLCHLMDHVPAEKLPLTLIAQHVEAIRAMVAETGQQEENATAKALVDKLTDVTNDYISRHGDGEEE</sequence>
<dbReference type="InterPro" id="IPR036641">
    <property type="entry name" value="HPT_dom_sf"/>
</dbReference>
<dbReference type="STRING" id="538381.GCA_001696535_01001"/>
<name>A0A285TSB7_9HYPH</name>
<accession>A0A285TSB7</accession>
<organism evidence="4 5">
    <name type="scientific">Stappia indica</name>
    <dbReference type="NCBI Taxonomy" id="538381"/>
    <lineage>
        <taxon>Bacteria</taxon>
        <taxon>Pseudomonadati</taxon>
        <taxon>Pseudomonadota</taxon>
        <taxon>Alphaproteobacteria</taxon>
        <taxon>Hyphomicrobiales</taxon>
        <taxon>Stappiaceae</taxon>
        <taxon>Stappia</taxon>
    </lineage>
</organism>
<keyword evidence="5" id="KW-1185">Reference proteome</keyword>
<dbReference type="InterPro" id="IPR008207">
    <property type="entry name" value="Sig_transdc_His_kin_Hpt_dom"/>
</dbReference>
<dbReference type="PROSITE" id="PS50894">
    <property type="entry name" value="HPT"/>
    <property type="match status" value="1"/>
</dbReference>
<keyword evidence="2" id="KW-0597">Phosphoprotein</keyword>
<dbReference type="Gene3D" id="1.20.120.160">
    <property type="entry name" value="HPT domain"/>
    <property type="match status" value="1"/>
</dbReference>
<evidence type="ECO:0000259" key="3">
    <source>
        <dbReference type="PROSITE" id="PS50894"/>
    </source>
</evidence>
<keyword evidence="1" id="KW-0902">Two-component regulatory system</keyword>
<dbReference type="GO" id="GO:0000160">
    <property type="term" value="P:phosphorelay signal transduction system"/>
    <property type="evidence" value="ECO:0007669"/>
    <property type="project" value="UniProtKB-KW"/>
</dbReference>
<dbReference type="GO" id="GO:0004672">
    <property type="term" value="F:protein kinase activity"/>
    <property type="evidence" value="ECO:0007669"/>
    <property type="project" value="UniProtKB-ARBA"/>
</dbReference>
<evidence type="ECO:0000313" key="4">
    <source>
        <dbReference type="EMBL" id="SOC25792.1"/>
    </source>
</evidence>
<dbReference type="OrthoDB" id="9786548at2"/>
<protein>
    <submittedName>
        <fullName evidence="4">Hpt domain-containing protein</fullName>
    </submittedName>
</protein>
<dbReference type="SUPFAM" id="SSF47226">
    <property type="entry name" value="Histidine-containing phosphotransfer domain, HPT domain"/>
    <property type="match status" value="1"/>
</dbReference>
<gene>
    <name evidence="4" type="ORF">SAMN05421512_11516</name>
</gene>
<dbReference type="Pfam" id="PF01627">
    <property type="entry name" value="Hpt"/>
    <property type="match status" value="1"/>
</dbReference>
<feature type="domain" description="HPt" evidence="3">
    <location>
        <begin position="42"/>
        <end position="152"/>
    </location>
</feature>
<dbReference type="Proteomes" id="UP000219331">
    <property type="component" value="Unassembled WGS sequence"/>
</dbReference>
<dbReference type="EMBL" id="OBML01000015">
    <property type="protein sequence ID" value="SOC25792.1"/>
    <property type="molecule type" value="Genomic_DNA"/>
</dbReference>
<feature type="modified residue" description="Phosphohistidine" evidence="2">
    <location>
        <position position="90"/>
    </location>
</feature>
<dbReference type="AlphaFoldDB" id="A0A285TSB7"/>
<evidence type="ECO:0000256" key="1">
    <source>
        <dbReference type="ARBA" id="ARBA00023012"/>
    </source>
</evidence>
<evidence type="ECO:0000256" key="2">
    <source>
        <dbReference type="PROSITE-ProRule" id="PRU00110"/>
    </source>
</evidence>
<evidence type="ECO:0000313" key="5">
    <source>
        <dbReference type="Proteomes" id="UP000219331"/>
    </source>
</evidence>
<reference evidence="4 5" key="1">
    <citation type="submission" date="2017-08" db="EMBL/GenBank/DDBJ databases">
        <authorList>
            <person name="de Groot N.N."/>
        </authorList>
    </citation>
    <scope>NUCLEOTIDE SEQUENCE [LARGE SCALE GENOMIC DNA]</scope>
    <source>
        <strain evidence="4 5">USBA 352</strain>
    </source>
</reference>